<gene>
    <name evidence="2" type="ORF">FHS27_005228</name>
</gene>
<comment type="caution">
    <text evidence="2">The sequence shown here is derived from an EMBL/GenBank/DDBJ whole genome shotgun (WGS) entry which is preliminary data.</text>
</comment>
<evidence type="ECO:0000256" key="1">
    <source>
        <dbReference type="SAM" id="SignalP"/>
    </source>
</evidence>
<keyword evidence="1" id="KW-0732">Signal</keyword>
<feature type="chain" id="PRO_5030761647" evidence="1">
    <location>
        <begin position="20"/>
        <end position="57"/>
    </location>
</feature>
<proteinExistence type="predicted"/>
<sequence>MQNSILQLVGLLIILSSLAGCGDSGDGTTYLPVAPPTAEERAEAAAYTKQMTERPGR</sequence>
<feature type="signal peptide" evidence="1">
    <location>
        <begin position="1"/>
        <end position="19"/>
    </location>
</feature>
<organism evidence="2 3">
    <name type="scientific">Aporhodopirellula rubra</name>
    <dbReference type="NCBI Taxonomy" id="980271"/>
    <lineage>
        <taxon>Bacteria</taxon>
        <taxon>Pseudomonadati</taxon>
        <taxon>Planctomycetota</taxon>
        <taxon>Planctomycetia</taxon>
        <taxon>Pirellulales</taxon>
        <taxon>Pirellulaceae</taxon>
        <taxon>Aporhodopirellula</taxon>
    </lineage>
</organism>
<keyword evidence="3" id="KW-1185">Reference proteome</keyword>
<protein>
    <submittedName>
        <fullName evidence="2">Putative small lipoprotein YifL</fullName>
    </submittedName>
</protein>
<dbReference type="RefSeq" id="WP_184307972.1">
    <property type="nucleotide sequence ID" value="NZ_JACHXU010000023.1"/>
</dbReference>
<name>A0A7W5E3E8_9BACT</name>
<dbReference type="AlphaFoldDB" id="A0A7W5E3E8"/>
<reference evidence="2 3" key="1">
    <citation type="submission" date="2020-08" db="EMBL/GenBank/DDBJ databases">
        <title>Genomic Encyclopedia of Type Strains, Phase III (KMG-III): the genomes of soil and plant-associated and newly described type strains.</title>
        <authorList>
            <person name="Whitman W."/>
        </authorList>
    </citation>
    <scope>NUCLEOTIDE SEQUENCE [LARGE SCALE GENOMIC DNA]</scope>
    <source>
        <strain evidence="2 3">CECT 8075</strain>
    </source>
</reference>
<evidence type="ECO:0000313" key="2">
    <source>
        <dbReference type="EMBL" id="MBB3209388.1"/>
    </source>
</evidence>
<dbReference type="EMBL" id="JACHXU010000023">
    <property type="protein sequence ID" value="MBB3209388.1"/>
    <property type="molecule type" value="Genomic_DNA"/>
</dbReference>
<dbReference type="Proteomes" id="UP000536179">
    <property type="component" value="Unassembled WGS sequence"/>
</dbReference>
<accession>A0A7W5E3E8</accession>
<evidence type="ECO:0000313" key="3">
    <source>
        <dbReference type="Proteomes" id="UP000536179"/>
    </source>
</evidence>
<keyword evidence="2" id="KW-0449">Lipoprotein</keyword>